<evidence type="ECO:0000259" key="2">
    <source>
        <dbReference type="Pfam" id="PF00013"/>
    </source>
</evidence>
<keyword evidence="1" id="KW-0694">RNA-binding</keyword>
<dbReference type="Proteomes" id="UP000676336">
    <property type="component" value="Unassembled WGS sequence"/>
</dbReference>
<sequence>MVPGTAIVIGGLIWYHNRRKNEQIRLNRSEYLVLEIQVPAYCVGSIIGKGGEAIKR</sequence>
<dbReference type="InterPro" id="IPR036612">
    <property type="entry name" value="KH_dom_type_1_sf"/>
</dbReference>
<evidence type="ECO:0000313" key="3">
    <source>
        <dbReference type="EMBL" id="CAF4362880.1"/>
    </source>
</evidence>
<feature type="domain" description="K Homology" evidence="2">
    <location>
        <begin position="34"/>
        <end position="56"/>
    </location>
</feature>
<evidence type="ECO:0000313" key="4">
    <source>
        <dbReference type="Proteomes" id="UP000676336"/>
    </source>
</evidence>
<dbReference type="SUPFAM" id="SSF54814">
    <property type="entry name" value="Prokaryotic type KH domain (KH-domain type II)"/>
    <property type="match status" value="1"/>
</dbReference>
<feature type="non-terminal residue" evidence="3">
    <location>
        <position position="1"/>
    </location>
</feature>
<protein>
    <recommendedName>
        <fullName evidence="2">K Homology domain-containing protein</fullName>
    </recommendedName>
</protein>
<dbReference type="PROSITE" id="PS50084">
    <property type="entry name" value="KH_TYPE_1"/>
    <property type="match status" value="1"/>
</dbReference>
<dbReference type="GO" id="GO:0003723">
    <property type="term" value="F:RNA binding"/>
    <property type="evidence" value="ECO:0007669"/>
    <property type="project" value="UniProtKB-UniRule"/>
</dbReference>
<dbReference type="InterPro" id="IPR004088">
    <property type="entry name" value="KH_dom_type_1"/>
</dbReference>
<comment type="caution">
    <text evidence="3">The sequence shown here is derived from an EMBL/GenBank/DDBJ whole genome shotgun (WGS) entry which is preliminary data.</text>
</comment>
<dbReference type="EMBL" id="CAJOBI010049088">
    <property type="protein sequence ID" value="CAF4362880.1"/>
    <property type="molecule type" value="Genomic_DNA"/>
</dbReference>
<gene>
    <name evidence="3" type="ORF">SMN809_LOCUS28782</name>
</gene>
<dbReference type="AlphaFoldDB" id="A0A8S2UUS0"/>
<dbReference type="Pfam" id="PF00013">
    <property type="entry name" value="KH_1"/>
    <property type="match status" value="1"/>
</dbReference>
<reference evidence="3" key="1">
    <citation type="submission" date="2021-02" db="EMBL/GenBank/DDBJ databases">
        <authorList>
            <person name="Nowell W R."/>
        </authorList>
    </citation>
    <scope>NUCLEOTIDE SEQUENCE</scope>
</reference>
<dbReference type="InterPro" id="IPR009019">
    <property type="entry name" value="KH_sf_prok-type"/>
</dbReference>
<organism evidence="3 4">
    <name type="scientific">Rotaria magnacalcarata</name>
    <dbReference type="NCBI Taxonomy" id="392030"/>
    <lineage>
        <taxon>Eukaryota</taxon>
        <taxon>Metazoa</taxon>
        <taxon>Spiralia</taxon>
        <taxon>Gnathifera</taxon>
        <taxon>Rotifera</taxon>
        <taxon>Eurotatoria</taxon>
        <taxon>Bdelloidea</taxon>
        <taxon>Philodinida</taxon>
        <taxon>Philodinidae</taxon>
        <taxon>Rotaria</taxon>
    </lineage>
</organism>
<accession>A0A8S2UUS0</accession>
<dbReference type="Gene3D" id="3.30.1370.10">
    <property type="entry name" value="K Homology domain, type 1"/>
    <property type="match status" value="1"/>
</dbReference>
<proteinExistence type="predicted"/>
<evidence type="ECO:0000256" key="1">
    <source>
        <dbReference type="PROSITE-ProRule" id="PRU00117"/>
    </source>
</evidence>
<name>A0A8S2UUS0_9BILA</name>